<evidence type="ECO:0000313" key="1">
    <source>
        <dbReference type="EnsemblMetazoa" id="PPA36505.1"/>
    </source>
</evidence>
<gene>
    <name evidence="1" type="primary">WBGene00274874</name>
</gene>
<sequence length="92" mass="10793">MRIVLFSVILFIAASAGPGLNGEHYTEHEKQEMNEMINEAINRVVRYFESRDEQLDLYKYSKAEQDFIKDKSLFEILPQEKLYCLRGSCRGK</sequence>
<organism evidence="1 2">
    <name type="scientific">Pristionchus pacificus</name>
    <name type="common">Parasitic nematode worm</name>
    <dbReference type="NCBI Taxonomy" id="54126"/>
    <lineage>
        <taxon>Eukaryota</taxon>
        <taxon>Metazoa</taxon>
        <taxon>Ecdysozoa</taxon>
        <taxon>Nematoda</taxon>
        <taxon>Chromadorea</taxon>
        <taxon>Rhabditida</taxon>
        <taxon>Rhabditina</taxon>
        <taxon>Diplogasteromorpha</taxon>
        <taxon>Diplogasteroidea</taxon>
        <taxon>Neodiplogasteridae</taxon>
        <taxon>Pristionchus</taxon>
    </lineage>
</organism>
<dbReference type="AlphaFoldDB" id="A0A2A6CW45"/>
<reference evidence="1" key="2">
    <citation type="submission" date="2022-06" db="UniProtKB">
        <authorList>
            <consortium name="EnsemblMetazoa"/>
        </authorList>
    </citation>
    <scope>IDENTIFICATION</scope>
    <source>
        <strain evidence="1">PS312</strain>
    </source>
</reference>
<dbReference type="Proteomes" id="UP000005239">
    <property type="component" value="Unassembled WGS sequence"/>
</dbReference>
<proteinExistence type="predicted"/>
<accession>A0A8R1YS07</accession>
<accession>A0A2A6CW45</accession>
<keyword evidence="2" id="KW-1185">Reference proteome</keyword>
<reference evidence="2" key="1">
    <citation type="journal article" date="2008" name="Nat. Genet.">
        <title>The Pristionchus pacificus genome provides a unique perspective on nematode lifestyle and parasitism.</title>
        <authorList>
            <person name="Dieterich C."/>
            <person name="Clifton S.W."/>
            <person name="Schuster L.N."/>
            <person name="Chinwalla A."/>
            <person name="Delehaunty K."/>
            <person name="Dinkelacker I."/>
            <person name="Fulton L."/>
            <person name="Fulton R."/>
            <person name="Godfrey J."/>
            <person name="Minx P."/>
            <person name="Mitreva M."/>
            <person name="Roeseler W."/>
            <person name="Tian H."/>
            <person name="Witte H."/>
            <person name="Yang S.P."/>
            <person name="Wilson R.K."/>
            <person name="Sommer R.J."/>
        </authorList>
    </citation>
    <scope>NUCLEOTIDE SEQUENCE [LARGE SCALE GENOMIC DNA]</scope>
    <source>
        <strain evidence="2">PS312</strain>
    </source>
</reference>
<dbReference type="EnsemblMetazoa" id="PPA36505.1">
    <property type="protein sequence ID" value="PPA36505.1"/>
    <property type="gene ID" value="WBGene00274874"/>
</dbReference>
<evidence type="ECO:0000313" key="2">
    <source>
        <dbReference type="Proteomes" id="UP000005239"/>
    </source>
</evidence>
<name>A0A2A6CW45_PRIPA</name>
<protein>
    <submittedName>
        <fullName evidence="1">Uncharacterized protein</fullName>
    </submittedName>
</protein>